<dbReference type="InterPro" id="IPR007597">
    <property type="entry name" value="CheC"/>
</dbReference>
<feature type="domain" description="CheC-like protein" evidence="3">
    <location>
        <begin position="109"/>
        <end position="144"/>
    </location>
</feature>
<protein>
    <submittedName>
        <fullName evidence="4">Chemotaxis protein CheC</fullName>
    </submittedName>
</protein>
<dbReference type="PANTHER" id="PTHR43693:SF1">
    <property type="entry name" value="PROTEIN PHOSPHATASE CHEZ"/>
    <property type="match status" value="1"/>
</dbReference>
<accession>A0A3M8DXZ0</accession>
<evidence type="ECO:0000259" key="3">
    <source>
        <dbReference type="Pfam" id="PF04509"/>
    </source>
</evidence>
<sequence length="209" mass="22653">MTNFSNYGDFQLDVLREIGNIGAGHAATALSKLIQKEVDMKVPQVKVISFDEIADFVGGMEAVVVTVFLRVEGDCPGSMFFIVDLQSARNLLKELLGMEVSDDYGLTDMEASALHEIGNILIGSYLSSLADFTRLNLQPSVPALAIDMAGAVLSYGLIELGRSGDFALTINTSFFEGNNQVKGHFFLIPDPDSFEKLFISLGVPLDGNY</sequence>
<reference evidence="4 5" key="1">
    <citation type="submission" date="2018-10" db="EMBL/GenBank/DDBJ databases">
        <title>Phylogenomics of Brevibacillus.</title>
        <authorList>
            <person name="Dunlap C."/>
        </authorList>
    </citation>
    <scope>NUCLEOTIDE SEQUENCE [LARGE SCALE GENOMIC DNA]</scope>
    <source>
        <strain evidence="4 5">JCM 15716</strain>
    </source>
</reference>
<keyword evidence="5" id="KW-1185">Reference proteome</keyword>
<evidence type="ECO:0000313" key="5">
    <source>
        <dbReference type="Proteomes" id="UP000271031"/>
    </source>
</evidence>
<proteinExistence type="predicted"/>
<dbReference type="InterPro" id="IPR028976">
    <property type="entry name" value="CheC-like_sf"/>
</dbReference>
<dbReference type="InterPro" id="IPR050992">
    <property type="entry name" value="CheZ_family_phosphatases"/>
</dbReference>
<dbReference type="Pfam" id="PF04509">
    <property type="entry name" value="CheC"/>
    <property type="match status" value="2"/>
</dbReference>
<dbReference type="Proteomes" id="UP000271031">
    <property type="component" value="Unassembled WGS sequence"/>
</dbReference>
<dbReference type="GO" id="GO:0006935">
    <property type="term" value="P:chemotaxis"/>
    <property type="evidence" value="ECO:0007669"/>
    <property type="project" value="UniProtKB-KW"/>
</dbReference>
<evidence type="ECO:0000256" key="1">
    <source>
        <dbReference type="ARBA" id="ARBA00022500"/>
    </source>
</evidence>
<dbReference type="PANTHER" id="PTHR43693">
    <property type="entry name" value="PROTEIN PHOSPHATASE CHEZ"/>
    <property type="match status" value="1"/>
</dbReference>
<dbReference type="CDD" id="cd17909">
    <property type="entry name" value="CheC_ClassI"/>
    <property type="match status" value="1"/>
</dbReference>
<dbReference type="Gene3D" id="3.40.1550.10">
    <property type="entry name" value="CheC-like"/>
    <property type="match status" value="1"/>
</dbReference>
<feature type="domain" description="CheC-like protein" evidence="3">
    <location>
        <begin position="10"/>
        <end position="46"/>
    </location>
</feature>
<keyword evidence="2" id="KW-0378">Hydrolase</keyword>
<dbReference type="RefSeq" id="WP_122916519.1">
    <property type="nucleotide sequence ID" value="NZ_RHHQ01000004.1"/>
</dbReference>
<name>A0A3M8DXZ0_9BACL</name>
<gene>
    <name evidence="4" type="ORF">EDM56_03650</name>
</gene>
<dbReference type="GO" id="GO:0016787">
    <property type="term" value="F:hydrolase activity"/>
    <property type="evidence" value="ECO:0007669"/>
    <property type="project" value="UniProtKB-KW"/>
</dbReference>
<keyword evidence="1" id="KW-0145">Chemotaxis</keyword>
<dbReference type="SUPFAM" id="SSF103039">
    <property type="entry name" value="CheC-like"/>
    <property type="match status" value="1"/>
</dbReference>
<dbReference type="OrthoDB" id="9812187at2"/>
<comment type="caution">
    <text evidence="4">The sequence shown here is derived from an EMBL/GenBank/DDBJ whole genome shotgun (WGS) entry which is preliminary data.</text>
</comment>
<dbReference type="EMBL" id="RHHQ01000004">
    <property type="protein sequence ID" value="RNB91857.1"/>
    <property type="molecule type" value="Genomic_DNA"/>
</dbReference>
<organism evidence="4 5">
    <name type="scientific">Brevibacillus fluminis</name>
    <dbReference type="NCBI Taxonomy" id="511487"/>
    <lineage>
        <taxon>Bacteria</taxon>
        <taxon>Bacillati</taxon>
        <taxon>Bacillota</taxon>
        <taxon>Bacilli</taxon>
        <taxon>Bacillales</taxon>
        <taxon>Paenibacillaceae</taxon>
        <taxon>Brevibacillus</taxon>
    </lineage>
</organism>
<dbReference type="AlphaFoldDB" id="A0A3M8DXZ0"/>
<evidence type="ECO:0000313" key="4">
    <source>
        <dbReference type="EMBL" id="RNB91857.1"/>
    </source>
</evidence>
<evidence type="ECO:0000256" key="2">
    <source>
        <dbReference type="ARBA" id="ARBA00022801"/>
    </source>
</evidence>